<evidence type="ECO:0000256" key="4">
    <source>
        <dbReference type="ARBA" id="ARBA00022801"/>
    </source>
</evidence>
<dbReference type="GO" id="GO:0016787">
    <property type="term" value="F:hydrolase activity"/>
    <property type="evidence" value="ECO:0007669"/>
    <property type="project" value="UniProtKB-KW"/>
</dbReference>
<dbReference type="PANTHER" id="PTHR33317">
    <property type="entry name" value="POLYNUCLEOTIDYL TRANSFERASE, RIBONUCLEASE H-LIKE SUPERFAMILY PROTEIN"/>
    <property type="match status" value="1"/>
</dbReference>
<name>A0A6J6HB21_9ZZZZ</name>
<dbReference type="SUPFAM" id="SSF53098">
    <property type="entry name" value="Ribonuclease H-like"/>
    <property type="match status" value="1"/>
</dbReference>
<keyword evidence="2" id="KW-0690">Ribosome biogenesis</keyword>
<dbReference type="PANTHER" id="PTHR33317:SF4">
    <property type="entry name" value="POLYNUCLEOTIDYL TRANSFERASE, RIBONUCLEASE H-LIKE SUPERFAMILY PROTEIN"/>
    <property type="match status" value="1"/>
</dbReference>
<sequence length="165" mass="17659">MKLSLLLGRKPQPSSAHSAEIVRVLGIDLGSKRIGIAASDRSGTIASPLTVLQRSTSQRIDHVEIAKIVKEEEAQAVVIGLPLNMDGSEGSAAKSARMEADRMATVVNVPIYIHDERRSTVVGDRVLMERGLNAQDRRKVIDKVAAAVILQSWLDSGCPGVSPGE</sequence>
<dbReference type="GO" id="GO:0004518">
    <property type="term" value="F:nuclease activity"/>
    <property type="evidence" value="ECO:0007669"/>
    <property type="project" value="UniProtKB-KW"/>
</dbReference>
<dbReference type="GO" id="GO:0005829">
    <property type="term" value="C:cytosol"/>
    <property type="evidence" value="ECO:0007669"/>
    <property type="project" value="TreeGrafter"/>
</dbReference>
<dbReference type="Gene3D" id="3.30.420.140">
    <property type="entry name" value="YqgF/RNase H-like domain"/>
    <property type="match status" value="1"/>
</dbReference>
<evidence type="ECO:0000313" key="6">
    <source>
        <dbReference type="EMBL" id="CAB4610060.1"/>
    </source>
</evidence>
<dbReference type="InterPro" id="IPR012337">
    <property type="entry name" value="RNaseH-like_sf"/>
</dbReference>
<dbReference type="InterPro" id="IPR006641">
    <property type="entry name" value="YqgF/RNaseH-like_dom"/>
</dbReference>
<keyword evidence="4" id="KW-0378">Hydrolase</keyword>
<evidence type="ECO:0000256" key="2">
    <source>
        <dbReference type="ARBA" id="ARBA00022517"/>
    </source>
</evidence>
<evidence type="ECO:0000256" key="1">
    <source>
        <dbReference type="ARBA" id="ARBA00022490"/>
    </source>
</evidence>
<dbReference type="AlphaFoldDB" id="A0A6J6HB21"/>
<keyword evidence="1" id="KW-0963">Cytoplasm</keyword>
<protein>
    <submittedName>
        <fullName evidence="6">Unannotated protein</fullName>
    </submittedName>
</protein>
<reference evidence="6" key="1">
    <citation type="submission" date="2020-05" db="EMBL/GenBank/DDBJ databases">
        <authorList>
            <person name="Chiriac C."/>
            <person name="Salcher M."/>
            <person name="Ghai R."/>
            <person name="Kavagutti S V."/>
        </authorList>
    </citation>
    <scope>NUCLEOTIDE SEQUENCE</scope>
</reference>
<dbReference type="GO" id="GO:0000967">
    <property type="term" value="P:rRNA 5'-end processing"/>
    <property type="evidence" value="ECO:0007669"/>
    <property type="project" value="TreeGrafter"/>
</dbReference>
<dbReference type="CDD" id="cd16964">
    <property type="entry name" value="YqgF"/>
    <property type="match status" value="1"/>
</dbReference>
<evidence type="ECO:0000256" key="3">
    <source>
        <dbReference type="ARBA" id="ARBA00022722"/>
    </source>
</evidence>
<feature type="domain" description="YqgF/RNase H-like" evidence="5">
    <location>
        <begin position="22"/>
        <end position="123"/>
    </location>
</feature>
<dbReference type="NCBIfam" id="TIGR00250">
    <property type="entry name" value="RNAse_H_YqgF"/>
    <property type="match status" value="1"/>
</dbReference>
<gene>
    <name evidence="6" type="ORF">UFOPK1874_00362</name>
</gene>
<dbReference type="Pfam" id="PF03652">
    <property type="entry name" value="RuvX"/>
    <property type="match status" value="1"/>
</dbReference>
<dbReference type="InterPro" id="IPR005227">
    <property type="entry name" value="YqgF"/>
</dbReference>
<dbReference type="InterPro" id="IPR037027">
    <property type="entry name" value="YqgF/RNaseH-like_dom_sf"/>
</dbReference>
<keyword evidence="3" id="KW-0540">Nuclease</keyword>
<dbReference type="EMBL" id="CAEZUX010000023">
    <property type="protein sequence ID" value="CAB4610060.1"/>
    <property type="molecule type" value="Genomic_DNA"/>
</dbReference>
<dbReference type="HAMAP" id="MF_00651">
    <property type="entry name" value="Nuclease_YqgF"/>
    <property type="match status" value="1"/>
</dbReference>
<proteinExistence type="inferred from homology"/>
<accession>A0A6J6HB21</accession>
<dbReference type="SMART" id="SM00732">
    <property type="entry name" value="YqgFc"/>
    <property type="match status" value="1"/>
</dbReference>
<organism evidence="6">
    <name type="scientific">freshwater metagenome</name>
    <dbReference type="NCBI Taxonomy" id="449393"/>
    <lineage>
        <taxon>unclassified sequences</taxon>
        <taxon>metagenomes</taxon>
        <taxon>ecological metagenomes</taxon>
    </lineage>
</organism>
<evidence type="ECO:0000259" key="5">
    <source>
        <dbReference type="SMART" id="SM00732"/>
    </source>
</evidence>